<dbReference type="Proteomes" id="UP000197065">
    <property type="component" value="Unassembled WGS sequence"/>
</dbReference>
<dbReference type="GO" id="GO:0008168">
    <property type="term" value="F:methyltransferase activity"/>
    <property type="evidence" value="ECO:0007669"/>
    <property type="project" value="UniProtKB-KW"/>
</dbReference>
<dbReference type="RefSeq" id="WP_133063874.1">
    <property type="nucleotide sequence ID" value="NZ_FYEH01000005.1"/>
</dbReference>
<gene>
    <name evidence="2" type="ORF">SAMN07250955_105196</name>
</gene>
<dbReference type="InterPro" id="IPR041698">
    <property type="entry name" value="Methyltransf_25"/>
</dbReference>
<dbReference type="EMBL" id="FYEH01000005">
    <property type="protein sequence ID" value="SNB66817.1"/>
    <property type="molecule type" value="Genomic_DNA"/>
</dbReference>
<keyword evidence="3" id="KW-1185">Reference proteome</keyword>
<dbReference type="SUPFAM" id="SSF53335">
    <property type="entry name" value="S-adenosyl-L-methionine-dependent methyltransferases"/>
    <property type="match status" value="1"/>
</dbReference>
<keyword evidence="2" id="KW-0489">Methyltransferase</keyword>
<evidence type="ECO:0000259" key="1">
    <source>
        <dbReference type="Pfam" id="PF13649"/>
    </source>
</evidence>
<protein>
    <submittedName>
        <fullName evidence="2">Methyltransferase domain-containing protein</fullName>
    </submittedName>
</protein>
<dbReference type="Gene3D" id="3.40.50.150">
    <property type="entry name" value="Vaccinia Virus protein VP39"/>
    <property type="match status" value="1"/>
</dbReference>
<feature type="domain" description="Methyltransferase" evidence="1">
    <location>
        <begin position="48"/>
        <end position="137"/>
    </location>
</feature>
<organism evidence="2 3">
    <name type="scientific">Arboricoccus pini</name>
    <dbReference type="NCBI Taxonomy" id="1963835"/>
    <lineage>
        <taxon>Bacteria</taxon>
        <taxon>Pseudomonadati</taxon>
        <taxon>Pseudomonadota</taxon>
        <taxon>Alphaproteobacteria</taxon>
        <taxon>Geminicoccales</taxon>
        <taxon>Geminicoccaceae</taxon>
        <taxon>Arboricoccus</taxon>
    </lineage>
</organism>
<sequence length="216" mass="24175">MQALVRRLDGRYQACGHATRGYVRWKLRLDPVHAPIFAQARNKPLGHVLDLGCGLGQFGLALLELGLATGVTGFDWDEALIRQARLAATGLPAHFHTADLRLETLPPSQCTLILDLLYQLPLPDQEDLLRRAARVTADRLFLRALDPDRGWRSRVGRGAERLSRLARLYRPAEIAPTPLKQFEGWLDAEGFVCEVEPCWGVTPFPNVLLTARRQSP</sequence>
<evidence type="ECO:0000313" key="3">
    <source>
        <dbReference type="Proteomes" id="UP000197065"/>
    </source>
</evidence>
<evidence type="ECO:0000313" key="2">
    <source>
        <dbReference type="EMBL" id="SNB66817.1"/>
    </source>
</evidence>
<dbReference type="Pfam" id="PF13649">
    <property type="entry name" value="Methyltransf_25"/>
    <property type="match status" value="1"/>
</dbReference>
<proteinExistence type="predicted"/>
<dbReference type="OrthoDB" id="9794343at2"/>
<dbReference type="GO" id="GO:0032259">
    <property type="term" value="P:methylation"/>
    <property type="evidence" value="ECO:0007669"/>
    <property type="project" value="UniProtKB-KW"/>
</dbReference>
<dbReference type="InterPro" id="IPR029063">
    <property type="entry name" value="SAM-dependent_MTases_sf"/>
</dbReference>
<keyword evidence="2" id="KW-0808">Transferase</keyword>
<accession>A0A212R4Q4</accession>
<dbReference type="CDD" id="cd02440">
    <property type="entry name" value="AdoMet_MTases"/>
    <property type="match status" value="1"/>
</dbReference>
<reference evidence="2 3" key="1">
    <citation type="submission" date="2017-06" db="EMBL/GenBank/DDBJ databases">
        <authorList>
            <person name="Kim H.J."/>
            <person name="Triplett B.A."/>
        </authorList>
    </citation>
    <scope>NUCLEOTIDE SEQUENCE [LARGE SCALE GENOMIC DNA]</scope>
    <source>
        <strain evidence="2 3">B29T1</strain>
    </source>
</reference>
<dbReference type="AlphaFoldDB" id="A0A212R4Q4"/>
<name>A0A212R4Q4_9PROT</name>